<keyword evidence="5" id="KW-0238">DNA-binding</keyword>
<name>A0A192H1P1_9LACO</name>
<keyword evidence="6" id="KW-0804">Transcription</keyword>
<dbReference type="CDD" id="cd00609">
    <property type="entry name" value="AAT_like"/>
    <property type="match status" value="1"/>
</dbReference>
<dbReference type="Gene3D" id="3.90.1150.10">
    <property type="entry name" value="Aspartate Aminotransferase, domain 1"/>
    <property type="match status" value="1"/>
</dbReference>
<dbReference type="PANTHER" id="PTHR46577:SF2">
    <property type="entry name" value="TRANSCRIPTIONAL REGULATORY PROTEIN"/>
    <property type="match status" value="1"/>
</dbReference>
<keyword evidence="2" id="KW-0808">Transferase</keyword>
<keyword evidence="2" id="KW-0032">Aminotransferase</keyword>
<dbReference type="InterPro" id="IPR015421">
    <property type="entry name" value="PyrdxlP-dep_Trfase_major"/>
</dbReference>
<evidence type="ECO:0000256" key="2">
    <source>
        <dbReference type="ARBA" id="ARBA00022576"/>
    </source>
</evidence>
<dbReference type="Pfam" id="PF00155">
    <property type="entry name" value="Aminotran_1_2"/>
    <property type="match status" value="1"/>
</dbReference>
<comment type="similarity">
    <text evidence="1">In the C-terminal section; belongs to the class-I pyridoxal-phosphate-dependent aminotransferase family.</text>
</comment>
<dbReference type="PRINTS" id="PR00035">
    <property type="entry name" value="HTHGNTR"/>
</dbReference>
<dbReference type="InterPro" id="IPR036388">
    <property type="entry name" value="WH-like_DNA-bd_sf"/>
</dbReference>
<dbReference type="GO" id="GO:0008483">
    <property type="term" value="F:transaminase activity"/>
    <property type="evidence" value="ECO:0007669"/>
    <property type="project" value="UniProtKB-KW"/>
</dbReference>
<evidence type="ECO:0000256" key="6">
    <source>
        <dbReference type="ARBA" id="ARBA00023163"/>
    </source>
</evidence>
<evidence type="ECO:0000256" key="3">
    <source>
        <dbReference type="ARBA" id="ARBA00022898"/>
    </source>
</evidence>
<dbReference type="Pfam" id="PF00392">
    <property type="entry name" value="GntR"/>
    <property type="match status" value="1"/>
</dbReference>
<evidence type="ECO:0000313" key="7">
    <source>
        <dbReference type="EMBL" id="ANK62280.1"/>
    </source>
</evidence>
<dbReference type="InterPro" id="IPR015424">
    <property type="entry name" value="PyrdxlP-dep_Trfase"/>
</dbReference>
<dbReference type="InterPro" id="IPR051446">
    <property type="entry name" value="HTH_trans_reg/aminotransferase"/>
</dbReference>
<dbReference type="OrthoDB" id="9802328at2"/>
<dbReference type="GO" id="GO:0003700">
    <property type="term" value="F:DNA-binding transcription factor activity"/>
    <property type="evidence" value="ECO:0007669"/>
    <property type="project" value="InterPro"/>
</dbReference>
<dbReference type="RefSeq" id="WP_068281181.1">
    <property type="nucleotide sequence ID" value="NZ_CP014873.1"/>
</dbReference>
<dbReference type="Proteomes" id="UP000078582">
    <property type="component" value="Chromosome"/>
</dbReference>
<dbReference type="InterPro" id="IPR004839">
    <property type="entry name" value="Aminotransferase_I/II_large"/>
</dbReference>
<dbReference type="SUPFAM" id="SSF46785">
    <property type="entry name" value="Winged helix' DNA-binding domain"/>
    <property type="match status" value="1"/>
</dbReference>
<organism evidence="7 8">
    <name type="scientific">Loigolactobacillus backii</name>
    <dbReference type="NCBI Taxonomy" id="375175"/>
    <lineage>
        <taxon>Bacteria</taxon>
        <taxon>Bacillati</taxon>
        <taxon>Bacillota</taxon>
        <taxon>Bacilli</taxon>
        <taxon>Lactobacillales</taxon>
        <taxon>Lactobacillaceae</taxon>
        <taxon>Loigolactobacillus</taxon>
    </lineage>
</organism>
<dbReference type="InterPro" id="IPR000524">
    <property type="entry name" value="Tscrpt_reg_HTH_GntR"/>
</dbReference>
<dbReference type="SMART" id="SM00345">
    <property type="entry name" value="HTH_GNTR"/>
    <property type="match status" value="1"/>
</dbReference>
<reference evidence="7 8" key="1">
    <citation type="submission" date="2016-03" db="EMBL/GenBank/DDBJ databases">
        <title>Pediococcus and Lactobacillus from brewery environment - whole genome sequencing and assembly.</title>
        <authorList>
            <person name="Behr J."/>
            <person name="Geissler A.J."/>
            <person name="Vogel R.F."/>
        </authorList>
    </citation>
    <scope>NUCLEOTIDE SEQUENCE [LARGE SCALE GENOMIC DNA]</scope>
    <source>
        <strain evidence="7 8">TMW 1.1989</strain>
    </source>
</reference>
<evidence type="ECO:0000313" key="8">
    <source>
        <dbReference type="Proteomes" id="UP000078582"/>
    </source>
</evidence>
<dbReference type="PANTHER" id="PTHR46577">
    <property type="entry name" value="HTH-TYPE TRANSCRIPTIONAL REGULATORY PROTEIN GABR"/>
    <property type="match status" value="1"/>
</dbReference>
<dbReference type="AlphaFoldDB" id="A0A192H1P1"/>
<dbReference type="PROSITE" id="PS50949">
    <property type="entry name" value="HTH_GNTR"/>
    <property type="match status" value="1"/>
</dbReference>
<keyword evidence="4" id="KW-0805">Transcription regulation</keyword>
<protein>
    <submittedName>
        <fullName evidence="7">GntR family transcriptional regulator</fullName>
    </submittedName>
</protein>
<evidence type="ECO:0000256" key="5">
    <source>
        <dbReference type="ARBA" id="ARBA00023125"/>
    </source>
</evidence>
<dbReference type="InterPro" id="IPR036390">
    <property type="entry name" value="WH_DNA-bd_sf"/>
</dbReference>
<keyword evidence="3" id="KW-0663">Pyridoxal phosphate</keyword>
<gene>
    <name evidence="7" type="ORF">AYR53_05510</name>
</gene>
<keyword evidence="8" id="KW-1185">Reference proteome</keyword>
<dbReference type="EMBL" id="CP014873">
    <property type="protein sequence ID" value="ANK62280.1"/>
    <property type="molecule type" value="Genomic_DNA"/>
</dbReference>
<accession>A0A192H1P1</accession>
<dbReference type="GO" id="GO:0003677">
    <property type="term" value="F:DNA binding"/>
    <property type="evidence" value="ECO:0007669"/>
    <property type="project" value="UniProtKB-KW"/>
</dbReference>
<proteinExistence type="inferred from homology"/>
<dbReference type="InterPro" id="IPR015422">
    <property type="entry name" value="PyrdxlP-dep_Trfase_small"/>
</dbReference>
<dbReference type="CDD" id="cd07377">
    <property type="entry name" value="WHTH_GntR"/>
    <property type="match status" value="1"/>
</dbReference>
<evidence type="ECO:0000256" key="1">
    <source>
        <dbReference type="ARBA" id="ARBA00005384"/>
    </source>
</evidence>
<evidence type="ECO:0000256" key="4">
    <source>
        <dbReference type="ARBA" id="ARBA00023015"/>
    </source>
</evidence>
<dbReference type="SUPFAM" id="SSF53383">
    <property type="entry name" value="PLP-dependent transferases"/>
    <property type="match status" value="1"/>
</dbReference>
<sequence length="483" mass="54442">MKLTINWQPDPTKKAPLYQQITDYFLKQITTGNWVVGDQLPNQRRLAQQFNVNRSTLASATAILHSYGVISATTGGGTKISSNTWSLLMSRPALNWHNYTSSGQFVPNQPTIQTINQLETTDFTRLSTGELAPSLFPKKLMRQALTDVTTELNSLNYLPPEGLYELRVALAEYLKQWQIKVNPENILITSGSLQALQLISVGLLTHGATIFTEKVSYLNSLEVFQSVKSHLVGLPFDNEGVAFWQIPQSNAQQLLYTIPSYQNPTGLVMSLKRRQDLLTFAAKRHLPIIEDSAYQDLWFAKRPPLPLKSLDTHQTVLYLGTASKFLAPGLRLGWIVGPQAIIRRLSDVKMQTDYGASSLAQLTLTKVLQSSAFPTYLNDIREQLKQRCLLALTALQDYLTPYATWRKPTGGFYIWLQLNAEISVNQLFHQAIGSEILFNPGKVYGNQATQMIRLSFAYTEPIIFRKTICQLQQLIKQQLETTD</sequence>
<dbReference type="GO" id="GO:0030170">
    <property type="term" value="F:pyridoxal phosphate binding"/>
    <property type="evidence" value="ECO:0007669"/>
    <property type="project" value="InterPro"/>
</dbReference>
<dbReference type="Gene3D" id="1.10.10.10">
    <property type="entry name" value="Winged helix-like DNA-binding domain superfamily/Winged helix DNA-binding domain"/>
    <property type="match status" value="1"/>
</dbReference>
<dbReference type="Gene3D" id="3.40.640.10">
    <property type="entry name" value="Type I PLP-dependent aspartate aminotransferase-like (Major domain)"/>
    <property type="match status" value="1"/>
</dbReference>
<dbReference type="GeneID" id="42981704"/>